<dbReference type="AlphaFoldDB" id="A0A2N5XND4"/>
<keyword evidence="2" id="KW-1185">Reference proteome</keyword>
<dbReference type="EMBL" id="PKUQ01000042">
    <property type="protein sequence ID" value="PLW75917.1"/>
    <property type="molecule type" value="Genomic_DNA"/>
</dbReference>
<dbReference type="Proteomes" id="UP000234881">
    <property type="component" value="Unassembled WGS sequence"/>
</dbReference>
<protein>
    <submittedName>
        <fullName evidence="1">Uncharacterized protein</fullName>
    </submittedName>
</protein>
<organism evidence="1 2">
    <name type="scientific">Cohaesibacter celericrescens</name>
    <dbReference type="NCBI Taxonomy" id="2067669"/>
    <lineage>
        <taxon>Bacteria</taxon>
        <taxon>Pseudomonadati</taxon>
        <taxon>Pseudomonadota</taxon>
        <taxon>Alphaproteobacteria</taxon>
        <taxon>Hyphomicrobiales</taxon>
        <taxon>Cohaesibacteraceae</taxon>
    </lineage>
</organism>
<gene>
    <name evidence="1" type="ORF">C0081_17600</name>
</gene>
<name>A0A2N5XND4_9HYPH</name>
<accession>A0A2N5XND4</accession>
<comment type="caution">
    <text evidence="1">The sequence shown here is derived from an EMBL/GenBank/DDBJ whole genome shotgun (WGS) entry which is preliminary data.</text>
</comment>
<proteinExistence type="predicted"/>
<reference evidence="1 2" key="1">
    <citation type="submission" date="2018-01" db="EMBL/GenBank/DDBJ databases">
        <title>The draft genome sequence of Cohaesibacter sp. H1304.</title>
        <authorList>
            <person name="Wang N.-N."/>
            <person name="Du Z.-J."/>
        </authorList>
    </citation>
    <scope>NUCLEOTIDE SEQUENCE [LARGE SCALE GENOMIC DNA]</scope>
    <source>
        <strain evidence="1 2">H1304</strain>
    </source>
</reference>
<evidence type="ECO:0000313" key="1">
    <source>
        <dbReference type="EMBL" id="PLW75917.1"/>
    </source>
</evidence>
<sequence>MLKGVGKQKISDFYNLYYKLNAHAASKRGSTVWPLSLADNLSTSLGQKPWIARVTEYARAGSVRLVAFRYIYYLDLYMVKSLHSIIAM</sequence>
<evidence type="ECO:0000313" key="2">
    <source>
        <dbReference type="Proteomes" id="UP000234881"/>
    </source>
</evidence>